<dbReference type="GO" id="GO:0005802">
    <property type="term" value="C:trans-Golgi network"/>
    <property type="evidence" value="ECO:0007669"/>
    <property type="project" value="TreeGrafter"/>
</dbReference>
<dbReference type="GO" id="GO:0005829">
    <property type="term" value="C:cytosol"/>
    <property type="evidence" value="ECO:0007669"/>
    <property type="project" value="GOC"/>
</dbReference>
<evidence type="ECO:0000256" key="4">
    <source>
        <dbReference type="SAM" id="MobiDB-lite"/>
    </source>
</evidence>
<keyword evidence="6" id="KW-1185">Reference proteome</keyword>
<feature type="region of interest" description="Disordered" evidence="4">
    <location>
        <begin position="1"/>
        <end position="93"/>
    </location>
</feature>
<dbReference type="Proteomes" id="UP000248484">
    <property type="component" value="Chromosome 8"/>
</dbReference>
<proteinExistence type="inferred from homology"/>
<dbReference type="AlphaFoldDB" id="A0A455BJC9"/>
<evidence type="ECO:0000313" key="8">
    <source>
        <dbReference type="RefSeq" id="XP_028348934.1"/>
    </source>
</evidence>
<protein>
    <submittedName>
        <fullName evidence="7 8">Protein dopey-2-like</fullName>
    </submittedName>
</protein>
<evidence type="ECO:0000259" key="5">
    <source>
        <dbReference type="Pfam" id="PF04118"/>
    </source>
</evidence>
<feature type="compositionally biased region" description="Basic and acidic residues" evidence="4">
    <location>
        <begin position="1"/>
        <end position="23"/>
    </location>
</feature>
<evidence type="ECO:0000256" key="1">
    <source>
        <dbReference type="ARBA" id="ARBA00022448"/>
    </source>
</evidence>
<dbReference type="PANTHER" id="PTHR14042:SF23">
    <property type="entry name" value="PROTEIN DOPEY-2"/>
    <property type="match status" value="1"/>
</dbReference>
<dbReference type="PANTHER" id="PTHR14042">
    <property type="entry name" value="DOPEY-RELATED"/>
    <property type="match status" value="1"/>
</dbReference>
<reference evidence="7 8" key="1">
    <citation type="submission" date="2025-04" db="UniProtKB">
        <authorList>
            <consortium name="RefSeq"/>
        </authorList>
    </citation>
    <scope>IDENTIFICATION</scope>
    <source>
        <tissue evidence="7 8">Muscle</tissue>
    </source>
</reference>
<dbReference type="GO" id="GO:0006895">
    <property type="term" value="P:Golgi to endosome transport"/>
    <property type="evidence" value="ECO:0007669"/>
    <property type="project" value="InterPro"/>
</dbReference>
<accession>A0A455BJC9</accession>
<evidence type="ECO:0000256" key="2">
    <source>
        <dbReference type="ARBA" id="ARBA00022927"/>
    </source>
</evidence>
<name>A0A455BJC9_PHYMC</name>
<gene>
    <name evidence="8" type="primary">LOC114486751</name>
    <name evidence="7" type="synonym">LOC112063970</name>
</gene>
<organism evidence="6 8">
    <name type="scientific">Physeter macrocephalus</name>
    <name type="common">Sperm whale</name>
    <name type="synonym">Physeter catodon</name>
    <dbReference type="NCBI Taxonomy" id="9755"/>
    <lineage>
        <taxon>Eukaryota</taxon>
        <taxon>Metazoa</taxon>
        <taxon>Chordata</taxon>
        <taxon>Craniata</taxon>
        <taxon>Vertebrata</taxon>
        <taxon>Euteleostomi</taxon>
        <taxon>Mammalia</taxon>
        <taxon>Eutheria</taxon>
        <taxon>Laurasiatheria</taxon>
        <taxon>Artiodactyla</taxon>
        <taxon>Whippomorpha</taxon>
        <taxon>Cetacea</taxon>
        <taxon>Odontoceti</taxon>
        <taxon>Physeteridae</taxon>
        <taxon>Physeter</taxon>
    </lineage>
</organism>
<keyword evidence="2" id="KW-0653">Protein transport</keyword>
<sequence>MEKAHSCSIDKPEAGAEGREQQRKKILGAGPGSSPPSSALKHMVISTARKSPRVPDAGSWPPSPSPLAQSLCPPVPSRPTSYGHTGSSWPRQVSSPQSASLLSSLRAFPLVFQALQSNLRYPLLPRRLIISKRLAQCLHPALPSGVHLKALETYEIIFKIVRTKWLAKDLFLYSCGLFPLLAHAAMSVKPVLLGLYEKYFLPLQKLLLPSLQAFIIGLLPGLEEGSEIYDRWVSSRAGGCAHPRGPPMRFVFYFTAV</sequence>
<dbReference type="KEGG" id="pcad:112063970"/>
<dbReference type="RefSeq" id="XP_028348934.1">
    <property type="nucleotide sequence ID" value="XM_028493133.2"/>
</dbReference>
<dbReference type="Pfam" id="PF04118">
    <property type="entry name" value="Dopey_N"/>
    <property type="match status" value="1"/>
</dbReference>
<comment type="similarity">
    <text evidence="3">Belongs to the DOP1 family.</text>
</comment>
<evidence type="ECO:0000256" key="3">
    <source>
        <dbReference type="ARBA" id="ARBA00046326"/>
    </source>
</evidence>
<feature type="domain" description="DOP1 N-terminal" evidence="5">
    <location>
        <begin position="113"/>
        <end position="233"/>
    </location>
</feature>
<dbReference type="KEGG" id="pcad:114486751"/>
<dbReference type="InterPro" id="IPR007249">
    <property type="entry name" value="DOP1_N"/>
</dbReference>
<evidence type="ECO:0000313" key="6">
    <source>
        <dbReference type="Proteomes" id="UP000248484"/>
    </source>
</evidence>
<dbReference type="GO" id="GO:0015031">
    <property type="term" value="P:protein transport"/>
    <property type="evidence" value="ECO:0007669"/>
    <property type="project" value="UniProtKB-KW"/>
</dbReference>
<dbReference type="RefSeq" id="XP_028348933.1">
    <property type="nucleotide sequence ID" value="XM_028493132.2"/>
</dbReference>
<dbReference type="GO" id="GO:0005768">
    <property type="term" value="C:endosome"/>
    <property type="evidence" value="ECO:0007669"/>
    <property type="project" value="TreeGrafter"/>
</dbReference>
<keyword evidence="1" id="KW-0813">Transport</keyword>
<dbReference type="OrthoDB" id="297643at2759"/>
<dbReference type="GeneID" id="114486751"/>
<feature type="compositionally biased region" description="Polar residues" evidence="4">
    <location>
        <begin position="78"/>
        <end position="93"/>
    </location>
</feature>
<dbReference type="InterPro" id="IPR040314">
    <property type="entry name" value="DOP1"/>
</dbReference>
<dbReference type="STRING" id="9755.ENSPCTP00005005916"/>
<evidence type="ECO:0000313" key="7">
    <source>
        <dbReference type="RefSeq" id="XP_028348933.1"/>
    </source>
</evidence>